<dbReference type="HOGENOM" id="CLU_098984_0_0_0"/>
<evidence type="ECO:0008006" key="3">
    <source>
        <dbReference type="Google" id="ProtNLM"/>
    </source>
</evidence>
<dbReference type="STRING" id="479434.Sthe_1346"/>
<dbReference type="InParanoid" id="D1C3G4"/>
<dbReference type="EMBL" id="CP001823">
    <property type="protein sequence ID" value="ACZ38781.1"/>
    <property type="molecule type" value="Genomic_DNA"/>
</dbReference>
<dbReference type="Pfam" id="PF11290">
    <property type="entry name" value="DUF3090"/>
    <property type="match status" value="1"/>
</dbReference>
<reference evidence="1 2" key="2">
    <citation type="journal article" date="2010" name="Stand. Genomic Sci.">
        <title>Complete genome sequence of Desulfohalobium retbaense type strain (HR(100)).</title>
        <authorList>
            <person name="Spring S."/>
            <person name="Nolan M."/>
            <person name="Lapidus A."/>
            <person name="Glavina Del Rio T."/>
            <person name="Copeland A."/>
            <person name="Tice H."/>
            <person name="Cheng J.F."/>
            <person name="Lucas S."/>
            <person name="Land M."/>
            <person name="Chen F."/>
            <person name="Bruce D."/>
            <person name="Goodwin L."/>
            <person name="Pitluck S."/>
            <person name="Ivanova N."/>
            <person name="Mavromatis K."/>
            <person name="Mikhailova N."/>
            <person name="Pati A."/>
            <person name="Chen A."/>
            <person name="Palaniappan K."/>
            <person name="Hauser L."/>
            <person name="Chang Y.J."/>
            <person name="Jeffries C.D."/>
            <person name="Munk C."/>
            <person name="Kiss H."/>
            <person name="Chain P."/>
            <person name="Han C."/>
            <person name="Brettin T."/>
            <person name="Detter J.C."/>
            <person name="Schuler E."/>
            <person name="Goker M."/>
            <person name="Rohde M."/>
            <person name="Bristow J."/>
            <person name="Eisen J.A."/>
            <person name="Markowitz V."/>
            <person name="Hugenholtz P."/>
            <person name="Kyrpides N.C."/>
            <person name="Klenk H.P."/>
        </authorList>
    </citation>
    <scope>NUCLEOTIDE SEQUENCE [LARGE SCALE GENOMIC DNA]</scope>
    <source>
        <strain evidence="2">ATCC 49802 / DSM 20745 / S 6022</strain>
    </source>
</reference>
<protein>
    <recommendedName>
        <fullName evidence="3">DUF3090 family protein</fullName>
    </recommendedName>
</protein>
<proteinExistence type="predicted"/>
<keyword evidence="2" id="KW-1185">Reference proteome</keyword>
<dbReference type="OrthoDB" id="156387at2"/>
<dbReference type="AlphaFoldDB" id="D1C3G4"/>
<organism evidence="1 2">
    <name type="scientific">Sphaerobacter thermophilus (strain ATCC 49802 / DSM 20745 / KCCM 41009 / NCIMB 13125 / S 6022)</name>
    <dbReference type="NCBI Taxonomy" id="479434"/>
    <lineage>
        <taxon>Bacteria</taxon>
        <taxon>Pseudomonadati</taxon>
        <taxon>Thermomicrobiota</taxon>
        <taxon>Thermomicrobia</taxon>
        <taxon>Sphaerobacterales</taxon>
        <taxon>Sphaerobacterineae</taxon>
        <taxon>Sphaerobacteraceae</taxon>
        <taxon>Sphaerobacter</taxon>
    </lineage>
</organism>
<dbReference type="InterPro" id="IPR021441">
    <property type="entry name" value="DUF3090"/>
</dbReference>
<gene>
    <name evidence="1" type="ordered locus">Sthe_1346</name>
</gene>
<evidence type="ECO:0000313" key="1">
    <source>
        <dbReference type="EMBL" id="ACZ38781.1"/>
    </source>
</evidence>
<dbReference type="KEGG" id="sti:Sthe_1346"/>
<reference evidence="2" key="1">
    <citation type="submission" date="2009-11" db="EMBL/GenBank/DDBJ databases">
        <title>The complete chromosome 1 of Sphaerobacter thermophilus DSM 20745.</title>
        <authorList>
            <person name="Lucas S."/>
            <person name="Copeland A."/>
            <person name="Lapidus A."/>
            <person name="Glavina del Rio T."/>
            <person name="Dalin E."/>
            <person name="Tice H."/>
            <person name="Bruce D."/>
            <person name="Goodwin L."/>
            <person name="Pitluck S."/>
            <person name="Kyrpides N."/>
            <person name="Mavromatis K."/>
            <person name="Ivanova N."/>
            <person name="Mikhailova N."/>
            <person name="LaButti K.M."/>
            <person name="Clum A."/>
            <person name="Sun H.I."/>
            <person name="Brettin T."/>
            <person name="Detter J.C."/>
            <person name="Han C."/>
            <person name="Larimer F."/>
            <person name="Land M."/>
            <person name="Hauser L."/>
            <person name="Markowitz V."/>
            <person name="Cheng J.F."/>
            <person name="Hugenholtz P."/>
            <person name="Woyke T."/>
            <person name="Wu D."/>
            <person name="Steenblock K."/>
            <person name="Schneider S."/>
            <person name="Pukall R."/>
            <person name="Goeker M."/>
            <person name="Klenk H.P."/>
            <person name="Eisen J.A."/>
        </authorList>
    </citation>
    <scope>NUCLEOTIDE SEQUENCE [LARGE SCALE GENOMIC DNA]</scope>
    <source>
        <strain evidence="2">ATCC 49802 / DSM 20745 / S 6022</strain>
    </source>
</reference>
<dbReference type="eggNOG" id="ENOG502ZW25">
    <property type="taxonomic scope" value="Bacteria"/>
</dbReference>
<sequence length="175" mass="18979">MAFEHHEFELLTVLVAEAIGEPGHRRFRLIAGTEGDLVSLWMEKEQLRALGLAVEQLIEQLGTAGYPVDDLQPDPAPLNGDVPPTAPEYVVSKMAIGYDDERHQLAIFAHDIEQDDDDAPVFAGRATLPAAMALAEEIARVVAAGRPRCPRCGAPIGPEGHVCPHNNGHLPWSPE</sequence>
<evidence type="ECO:0000313" key="2">
    <source>
        <dbReference type="Proteomes" id="UP000002027"/>
    </source>
</evidence>
<dbReference type="RefSeq" id="WP_012871828.1">
    <property type="nucleotide sequence ID" value="NC_013523.1"/>
</dbReference>
<dbReference type="Proteomes" id="UP000002027">
    <property type="component" value="Chromosome 1"/>
</dbReference>
<name>D1C3G4_SPHTD</name>
<accession>D1C3G4</accession>